<proteinExistence type="inferred from homology"/>
<comment type="domain">
    <text evidence="7">The DHHC domain is required for palmitoyltransferase activity.</text>
</comment>
<evidence type="ECO:0000313" key="10">
    <source>
        <dbReference type="Proteomes" id="UP000887565"/>
    </source>
</evidence>
<feature type="transmembrane region" description="Helical" evidence="7">
    <location>
        <begin position="203"/>
        <end position="228"/>
    </location>
</feature>
<feature type="domain" description="Palmitoyltransferase DHHC" evidence="9">
    <location>
        <begin position="122"/>
        <end position="177"/>
    </location>
</feature>
<comment type="similarity">
    <text evidence="7">Belongs to the DHHC palmitoyltransferase family.</text>
</comment>
<feature type="region of interest" description="Disordered" evidence="8">
    <location>
        <begin position="356"/>
        <end position="375"/>
    </location>
</feature>
<feature type="transmembrane region" description="Helical" evidence="7">
    <location>
        <begin position="166"/>
        <end position="183"/>
    </location>
</feature>
<dbReference type="PROSITE" id="PS50216">
    <property type="entry name" value="DHHC"/>
    <property type="match status" value="1"/>
</dbReference>
<evidence type="ECO:0000256" key="5">
    <source>
        <dbReference type="ARBA" id="ARBA00023136"/>
    </source>
</evidence>
<dbReference type="AlphaFoldDB" id="A0A915HQE6"/>
<dbReference type="Pfam" id="PF01529">
    <property type="entry name" value="DHHC"/>
    <property type="match status" value="2"/>
</dbReference>
<dbReference type="InterPro" id="IPR001594">
    <property type="entry name" value="Palmitoyltrfase_DHHC"/>
</dbReference>
<sequence length="431" mass="50130">MLETCHPVVKCIINVIRWIPVIFISAILLWAYYAYAVELCFWNVENPIERAFYLIFFNLIFLLFLWSYYRTMFAKLRKTPDNFRLPHDRLDEFLKAPRSGQNEILDNFAETLPIRTRSCAEGPRYCAKCVSLKPDRAHHCGVCGVCLLKMDHHCPWVNVCVHWGNYKYFVLFLGQFFPFIFLKRTENPAHIERYDSKTPLKEAYIFFSGYALLFCLYVFFTDMQYFILSWQPHPTDHGQNLERREKSRFHIMFLFFISGMFSVSIGCLFFYHLFLTAKNRTTIEACYSPFFEYGPDKNGYNLGFVKNFRQVFGPLSLKAFLPVHTTLGDGVNFPTNRAPSCPPGANYNTIATSEGEKGNLNFSTNNNRTKTKSSHTYHIPKTATSSLQSSSQPVTNSSDGRAKYVLMKSYDESNNIYIEDNFDDYSSQDEN</sequence>
<keyword evidence="10" id="KW-1185">Reference proteome</keyword>
<reference evidence="11" key="1">
    <citation type="submission" date="2022-11" db="UniProtKB">
        <authorList>
            <consortium name="WormBaseParasite"/>
        </authorList>
    </citation>
    <scope>IDENTIFICATION</scope>
</reference>
<feature type="transmembrane region" description="Helical" evidence="7">
    <location>
        <begin position="249"/>
        <end position="274"/>
    </location>
</feature>
<keyword evidence="2 7" id="KW-0808">Transferase</keyword>
<evidence type="ECO:0000256" key="8">
    <source>
        <dbReference type="SAM" id="MobiDB-lite"/>
    </source>
</evidence>
<evidence type="ECO:0000256" key="6">
    <source>
        <dbReference type="ARBA" id="ARBA00023315"/>
    </source>
</evidence>
<evidence type="ECO:0000256" key="1">
    <source>
        <dbReference type="ARBA" id="ARBA00004141"/>
    </source>
</evidence>
<dbReference type="GO" id="GO:0019706">
    <property type="term" value="F:protein-cysteine S-palmitoyltransferase activity"/>
    <property type="evidence" value="ECO:0007669"/>
    <property type="project" value="UniProtKB-EC"/>
</dbReference>
<dbReference type="OMA" id="HIFLTMF"/>
<dbReference type="Proteomes" id="UP000887565">
    <property type="component" value="Unplaced"/>
</dbReference>
<dbReference type="EC" id="2.3.1.225" evidence="7"/>
<name>A0A915HQE6_ROMCU</name>
<comment type="catalytic activity">
    <reaction evidence="7">
        <text>L-cysteinyl-[protein] + hexadecanoyl-CoA = S-hexadecanoyl-L-cysteinyl-[protein] + CoA</text>
        <dbReference type="Rhea" id="RHEA:36683"/>
        <dbReference type="Rhea" id="RHEA-COMP:10131"/>
        <dbReference type="Rhea" id="RHEA-COMP:11032"/>
        <dbReference type="ChEBI" id="CHEBI:29950"/>
        <dbReference type="ChEBI" id="CHEBI:57287"/>
        <dbReference type="ChEBI" id="CHEBI:57379"/>
        <dbReference type="ChEBI" id="CHEBI:74151"/>
        <dbReference type="EC" id="2.3.1.225"/>
    </reaction>
</comment>
<evidence type="ECO:0000256" key="3">
    <source>
        <dbReference type="ARBA" id="ARBA00022692"/>
    </source>
</evidence>
<evidence type="ECO:0000256" key="7">
    <source>
        <dbReference type="RuleBase" id="RU079119"/>
    </source>
</evidence>
<accession>A0A915HQE6</accession>
<comment type="subcellular location">
    <subcellularLocation>
        <location evidence="1">Membrane</location>
        <topology evidence="1">Multi-pass membrane protein</topology>
    </subcellularLocation>
</comment>
<keyword evidence="3 7" id="KW-0812">Transmembrane</keyword>
<protein>
    <recommendedName>
        <fullName evidence="7">Palmitoyltransferase</fullName>
        <ecNumber evidence="7">2.3.1.225</ecNumber>
    </recommendedName>
</protein>
<keyword evidence="5 7" id="KW-0472">Membrane</keyword>
<feature type="domain" description="Palmitoyltransferase DHHC" evidence="9">
    <location>
        <begin position="204"/>
        <end position="286"/>
    </location>
</feature>
<dbReference type="GO" id="GO:0016020">
    <property type="term" value="C:membrane"/>
    <property type="evidence" value="ECO:0007669"/>
    <property type="project" value="UniProtKB-SubCell"/>
</dbReference>
<feature type="transmembrane region" description="Helical" evidence="7">
    <location>
        <begin position="51"/>
        <end position="69"/>
    </location>
</feature>
<keyword evidence="4 7" id="KW-1133">Transmembrane helix</keyword>
<evidence type="ECO:0000259" key="9">
    <source>
        <dbReference type="Pfam" id="PF01529"/>
    </source>
</evidence>
<evidence type="ECO:0000256" key="4">
    <source>
        <dbReference type="ARBA" id="ARBA00022989"/>
    </source>
</evidence>
<evidence type="ECO:0000313" key="11">
    <source>
        <dbReference type="WBParaSite" id="nRc.2.0.1.t03731-RA"/>
    </source>
</evidence>
<organism evidence="10 11">
    <name type="scientific">Romanomermis culicivorax</name>
    <name type="common">Nematode worm</name>
    <dbReference type="NCBI Taxonomy" id="13658"/>
    <lineage>
        <taxon>Eukaryota</taxon>
        <taxon>Metazoa</taxon>
        <taxon>Ecdysozoa</taxon>
        <taxon>Nematoda</taxon>
        <taxon>Enoplea</taxon>
        <taxon>Dorylaimia</taxon>
        <taxon>Mermithida</taxon>
        <taxon>Mermithoidea</taxon>
        <taxon>Mermithidae</taxon>
        <taxon>Romanomermis</taxon>
    </lineage>
</organism>
<keyword evidence="6 7" id="KW-0012">Acyltransferase</keyword>
<dbReference type="WBParaSite" id="nRc.2.0.1.t03731-RA">
    <property type="protein sequence ID" value="nRc.2.0.1.t03731-RA"/>
    <property type="gene ID" value="nRc.2.0.1.g03731"/>
</dbReference>
<dbReference type="PANTHER" id="PTHR12246">
    <property type="entry name" value="PALMITOYLTRANSFERASE ZDHHC16"/>
    <property type="match status" value="1"/>
</dbReference>
<feature type="transmembrane region" description="Helical" evidence="7">
    <location>
        <begin position="12"/>
        <end position="31"/>
    </location>
</feature>
<dbReference type="InterPro" id="IPR039859">
    <property type="entry name" value="PFA4/ZDH16/20/ERF2-like"/>
</dbReference>
<evidence type="ECO:0000256" key="2">
    <source>
        <dbReference type="ARBA" id="ARBA00022679"/>
    </source>
</evidence>